<reference evidence="2 3" key="1">
    <citation type="submission" date="2023-02" db="EMBL/GenBank/DDBJ databases">
        <title>LHISI_Scaffold_Assembly.</title>
        <authorList>
            <person name="Stuart O.P."/>
            <person name="Cleave R."/>
            <person name="Magrath M.J.L."/>
            <person name="Mikheyev A.S."/>
        </authorList>
    </citation>
    <scope>NUCLEOTIDE SEQUENCE [LARGE SCALE GENOMIC DNA]</scope>
    <source>
        <strain evidence="2">Daus_M_001</strain>
        <tissue evidence="2">Leg muscle</tissue>
    </source>
</reference>
<accession>A0ABQ9GBH3</accession>
<organism evidence="2 3">
    <name type="scientific">Dryococelus australis</name>
    <dbReference type="NCBI Taxonomy" id="614101"/>
    <lineage>
        <taxon>Eukaryota</taxon>
        <taxon>Metazoa</taxon>
        <taxon>Ecdysozoa</taxon>
        <taxon>Arthropoda</taxon>
        <taxon>Hexapoda</taxon>
        <taxon>Insecta</taxon>
        <taxon>Pterygota</taxon>
        <taxon>Neoptera</taxon>
        <taxon>Polyneoptera</taxon>
        <taxon>Phasmatodea</taxon>
        <taxon>Verophasmatodea</taxon>
        <taxon>Anareolatae</taxon>
        <taxon>Phasmatidae</taxon>
        <taxon>Eurycanthinae</taxon>
        <taxon>Dryococelus</taxon>
    </lineage>
</organism>
<evidence type="ECO:0000313" key="2">
    <source>
        <dbReference type="EMBL" id="KAJ8869769.1"/>
    </source>
</evidence>
<dbReference type="Proteomes" id="UP001159363">
    <property type="component" value="Chromosome 12"/>
</dbReference>
<gene>
    <name evidence="2" type="ORF">PR048_028777</name>
</gene>
<name>A0ABQ9GBH3_9NEOP</name>
<evidence type="ECO:0000313" key="3">
    <source>
        <dbReference type="Proteomes" id="UP001159363"/>
    </source>
</evidence>
<feature type="region of interest" description="Disordered" evidence="1">
    <location>
        <begin position="1"/>
        <end position="28"/>
    </location>
</feature>
<keyword evidence="3" id="KW-1185">Reference proteome</keyword>
<sequence length="98" mass="10566">MVDPRENPLAYSNRPTSRHENPGNPGSKYTVLDLDPTSGMVGSYVDTLLPTLSSYTSYAGIAQLGVKSNDFSVTSQEHCSYNDIGLYVGKATNSDSDK</sequence>
<dbReference type="EMBL" id="JARBHB010000013">
    <property type="protein sequence ID" value="KAJ8869769.1"/>
    <property type="molecule type" value="Genomic_DNA"/>
</dbReference>
<comment type="caution">
    <text evidence="2">The sequence shown here is derived from an EMBL/GenBank/DDBJ whole genome shotgun (WGS) entry which is preliminary data.</text>
</comment>
<evidence type="ECO:0000256" key="1">
    <source>
        <dbReference type="SAM" id="MobiDB-lite"/>
    </source>
</evidence>
<protein>
    <submittedName>
        <fullName evidence="2">Uncharacterized protein</fullName>
    </submittedName>
</protein>
<proteinExistence type="predicted"/>